<comment type="caution">
    <text evidence="2">The sequence shown here is derived from an EMBL/GenBank/DDBJ whole genome shotgun (WGS) entry which is preliminary data.</text>
</comment>
<feature type="transmembrane region" description="Helical" evidence="1">
    <location>
        <begin position="58"/>
        <end position="86"/>
    </location>
</feature>
<feature type="transmembrane region" description="Helical" evidence="1">
    <location>
        <begin position="12"/>
        <end position="30"/>
    </location>
</feature>
<feature type="transmembrane region" description="Helical" evidence="1">
    <location>
        <begin position="146"/>
        <end position="167"/>
    </location>
</feature>
<dbReference type="Proteomes" id="UP000031167">
    <property type="component" value="Unassembled WGS sequence"/>
</dbReference>
<gene>
    <name evidence="2" type="ORF">RM51_13295</name>
</gene>
<feature type="transmembrane region" description="Helical" evidence="1">
    <location>
        <begin position="173"/>
        <end position="192"/>
    </location>
</feature>
<keyword evidence="1" id="KW-1133">Transmembrane helix</keyword>
<reference evidence="2 3" key="1">
    <citation type="submission" date="2014-12" db="EMBL/GenBank/DDBJ databases">
        <title>Genome sequencing of Chryseobacterium taiwanense TPW19.</title>
        <authorList>
            <person name="Tan P.W."/>
            <person name="Chan K.-G."/>
        </authorList>
    </citation>
    <scope>NUCLEOTIDE SEQUENCE [LARGE SCALE GENOMIC DNA]</scope>
    <source>
        <strain evidence="2 3">TPW19</strain>
    </source>
</reference>
<evidence type="ECO:0000313" key="2">
    <source>
        <dbReference type="EMBL" id="KIC62229.1"/>
    </source>
</evidence>
<accession>A0A0B4CLU3</accession>
<dbReference type="OrthoDB" id="1196478at2"/>
<feature type="transmembrane region" description="Helical" evidence="1">
    <location>
        <begin position="199"/>
        <end position="219"/>
    </location>
</feature>
<evidence type="ECO:0000256" key="1">
    <source>
        <dbReference type="SAM" id="Phobius"/>
    </source>
</evidence>
<name>A0A0B4CLU3_9FLAO</name>
<proteinExistence type="predicted"/>
<feature type="transmembrane region" description="Helical" evidence="1">
    <location>
        <begin position="122"/>
        <end position="139"/>
    </location>
</feature>
<evidence type="ECO:0000313" key="3">
    <source>
        <dbReference type="Proteomes" id="UP000031167"/>
    </source>
</evidence>
<dbReference type="AlphaFoldDB" id="A0A0B4CLU3"/>
<keyword evidence="3" id="KW-1185">Reference proteome</keyword>
<feature type="transmembrane region" description="Helical" evidence="1">
    <location>
        <begin position="98"/>
        <end position="116"/>
    </location>
</feature>
<feature type="transmembrane region" description="Helical" evidence="1">
    <location>
        <begin position="225"/>
        <end position="244"/>
    </location>
</feature>
<feature type="transmembrane region" description="Helical" evidence="1">
    <location>
        <begin position="256"/>
        <end position="275"/>
    </location>
</feature>
<dbReference type="EMBL" id="JWTA01000011">
    <property type="protein sequence ID" value="KIC62229.1"/>
    <property type="molecule type" value="Genomic_DNA"/>
</dbReference>
<keyword evidence="1" id="KW-0472">Membrane</keyword>
<sequence length="371" mass="43620">MLTRDISDKQISYLIKVIAFFWLVAKMWSYKTWIADRVYPIIPSIDVLENVPDFLHQLLFGLSLLVLIAVICFKINRWLLIILFISEIISCSLDTVRWQPWEYMYLCFLLLVIINFYKPKNIVVLSHLFLVSVYLFSGLHKLNRDFLSSVWLNMVLVDFLGLSMGFIVKYKLFFIGLLIPIVEIVLAILLLVSKSKRKISYLLIVMHLSILILIGPFGLSYNSVIWPWNLAMISILIIVYSKPIEFSYKKTLVSNFYWLMLWFVMPVFSFFGRWYQYFSFNLYSGKGEQVYICVSEKERELAPYFESKRASFCKEKASINLQNWALQEIKSVPIPEVENYKKIGAYLKKKYAKDNVSIILYHPKPGKTKEL</sequence>
<keyword evidence="1" id="KW-0812">Transmembrane</keyword>
<organism evidence="2 3">
    <name type="scientific">Chryseobacterium taiwanense</name>
    <dbReference type="NCBI Taxonomy" id="363331"/>
    <lineage>
        <taxon>Bacteria</taxon>
        <taxon>Pseudomonadati</taxon>
        <taxon>Bacteroidota</taxon>
        <taxon>Flavobacteriia</taxon>
        <taxon>Flavobacteriales</taxon>
        <taxon>Weeksellaceae</taxon>
        <taxon>Chryseobacterium group</taxon>
        <taxon>Chryseobacterium</taxon>
    </lineage>
</organism>
<dbReference type="RefSeq" id="WP_039370422.1">
    <property type="nucleotide sequence ID" value="NZ_JWTA01000011.1"/>
</dbReference>
<protein>
    <submittedName>
        <fullName evidence="2">Uncharacterized protein</fullName>
    </submittedName>
</protein>